<comment type="similarity">
    <text evidence="1">Belongs to the ABC transporter superfamily.</text>
</comment>
<evidence type="ECO:0000256" key="3">
    <source>
        <dbReference type="ARBA" id="ARBA00022741"/>
    </source>
</evidence>
<evidence type="ECO:0000256" key="1">
    <source>
        <dbReference type="ARBA" id="ARBA00005417"/>
    </source>
</evidence>
<dbReference type="InterPro" id="IPR017871">
    <property type="entry name" value="ABC_transporter-like_CS"/>
</dbReference>
<keyword evidence="2" id="KW-0813">Transport</keyword>
<protein>
    <submittedName>
        <fullName evidence="6">ABC transporter ATP-binding protein</fullName>
    </submittedName>
</protein>
<evidence type="ECO:0000259" key="5">
    <source>
        <dbReference type="PROSITE" id="PS50893"/>
    </source>
</evidence>
<keyword evidence="3" id="KW-0547">Nucleotide-binding</keyword>
<name>A0AAW6SZB2_9BACI</name>
<dbReference type="Pfam" id="PF00005">
    <property type="entry name" value="ABC_tran"/>
    <property type="match status" value="1"/>
</dbReference>
<dbReference type="AlphaFoldDB" id="A0AAW6SZB2"/>
<accession>A0AAW6SZB2</accession>
<keyword evidence="4 6" id="KW-0067">ATP-binding</keyword>
<sequence length="252" mass="28356">MGDGDMEVKESLMITISRISKQFGKKAILQDVSLEIKKGEVFGLLGPNGAGKSTLLSILATISQPSTGSVTVKQLDLVKQKKQARQLIGYVPQDISLWEDMTVKENLVFWSKFTKGKVSNKKLFEICQTVHLEEKWTEKVSKLSGGMKRKLNIAVALIHDPDVLLMDEPTVGIDLQSKLEINQYIKKLSEKGKTVVYTTHDMSEILFLCDRIGVLKQGKIHFIGTINDAKDMMKEQTPLQTDEQVMYRLLNE</sequence>
<dbReference type="CDD" id="cd03230">
    <property type="entry name" value="ABC_DR_subfamily_A"/>
    <property type="match status" value="1"/>
</dbReference>
<gene>
    <name evidence="6" type="ORF">P5X88_14730</name>
</gene>
<dbReference type="GO" id="GO:0016887">
    <property type="term" value="F:ATP hydrolysis activity"/>
    <property type="evidence" value="ECO:0007669"/>
    <property type="project" value="InterPro"/>
</dbReference>
<dbReference type="InterPro" id="IPR003593">
    <property type="entry name" value="AAA+_ATPase"/>
</dbReference>
<evidence type="ECO:0000313" key="7">
    <source>
        <dbReference type="Proteomes" id="UP001159179"/>
    </source>
</evidence>
<proteinExistence type="inferred from homology"/>
<dbReference type="GO" id="GO:0005524">
    <property type="term" value="F:ATP binding"/>
    <property type="evidence" value="ECO:0007669"/>
    <property type="project" value="UniProtKB-KW"/>
</dbReference>
<dbReference type="InterPro" id="IPR003439">
    <property type="entry name" value="ABC_transporter-like_ATP-bd"/>
</dbReference>
<dbReference type="SUPFAM" id="SSF52540">
    <property type="entry name" value="P-loop containing nucleoside triphosphate hydrolases"/>
    <property type="match status" value="1"/>
</dbReference>
<reference evidence="6" key="1">
    <citation type="submission" date="2023-03" db="EMBL/GenBank/DDBJ databases">
        <title>Bacterial isolates from washroom surfaces on a university campus.</title>
        <authorList>
            <person name="Holman D.B."/>
            <person name="Gzyl K.E."/>
            <person name="Taheri A.E."/>
        </authorList>
    </citation>
    <scope>NUCLEOTIDE SEQUENCE</scope>
    <source>
        <strain evidence="6">RD03</strain>
    </source>
</reference>
<feature type="domain" description="ABC transporter" evidence="5">
    <location>
        <begin position="14"/>
        <end position="242"/>
    </location>
</feature>
<dbReference type="PANTHER" id="PTHR42711:SF5">
    <property type="entry name" value="ABC TRANSPORTER ATP-BINDING PROTEIN NATA"/>
    <property type="match status" value="1"/>
</dbReference>
<dbReference type="Gene3D" id="3.40.50.300">
    <property type="entry name" value="P-loop containing nucleotide triphosphate hydrolases"/>
    <property type="match status" value="1"/>
</dbReference>
<dbReference type="InterPro" id="IPR027417">
    <property type="entry name" value="P-loop_NTPase"/>
</dbReference>
<comment type="caution">
    <text evidence="6">The sequence shown here is derived from an EMBL/GenBank/DDBJ whole genome shotgun (WGS) entry which is preliminary data.</text>
</comment>
<dbReference type="PANTHER" id="PTHR42711">
    <property type="entry name" value="ABC TRANSPORTER ATP-BINDING PROTEIN"/>
    <property type="match status" value="1"/>
</dbReference>
<dbReference type="PROSITE" id="PS00211">
    <property type="entry name" value="ABC_TRANSPORTER_1"/>
    <property type="match status" value="1"/>
</dbReference>
<evidence type="ECO:0000313" key="6">
    <source>
        <dbReference type="EMBL" id="MDH5162187.1"/>
    </source>
</evidence>
<dbReference type="PROSITE" id="PS50893">
    <property type="entry name" value="ABC_TRANSPORTER_2"/>
    <property type="match status" value="1"/>
</dbReference>
<dbReference type="Proteomes" id="UP001159179">
    <property type="component" value="Unassembled WGS sequence"/>
</dbReference>
<dbReference type="InterPro" id="IPR050763">
    <property type="entry name" value="ABC_transporter_ATP-binding"/>
</dbReference>
<dbReference type="EMBL" id="JAROYP010000008">
    <property type="protein sequence ID" value="MDH5162187.1"/>
    <property type="molecule type" value="Genomic_DNA"/>
</dbReference>
<evidence type="ECO:0000256" key="4">
    <source>
        <dbReference type="ARBA" id="ARBA00022840"/>
    </source>
</evidence>
<evidence type="ECO:0000256" key="2">
    <source>
        <dbReference type="ARBA" id="ARBA00022448"/>
    </source>
</evidence>
<organism evidence="6 7">
    <name type="scientific">Heyndrickxia oleronia</name>
    <dbReference type="NCBI Taxonomy" id="38875"/>
    <lineage>
        <taxon>Bacteria</taxon>
        <taxon>Bacillati</taxon>
        <taxon>Bacillota</taxon>
        <taxon>Bacilli</taxon>
        <taxon>Bacillales</taxon>
        <taxon>Bacillaceae</taxon>
        <taxon>Heyndrickxia</taxon>
    </lineage>
</organism>
<dbReference type="SMART" id="SM00382">
    <property type="entry name" value="AAA"/>
    <property type="match status" value="1"/>
</dbReference>